<evidence type="ECO:0000259" key="2">
    <source>
        <dbReference type="Pfam" id="PF04183"/>
    </source>
</evidence>
<dbReference type="PANTHER" id="PTHR34384:SF5">
    <property type="entry name" value="L-2,3-DIAMINOPROPANOATE--CITRATE LIGASE"/>
    <property type="match status" value="1"/>
</dbReference>
<dbReference type="Pfam" id="PF06276">
    <property type="entry name" value="FhuF"/>
    <property type="match status" value="1"/>
</dbReference>
<dbReference type="Pfam" id="PF04183">
    <property type="entry name" value="IucA_IucC"/>
    <property type="match status" value="1"/>
</dbReference>
<proteinExistence type="inferred from homology"/>
<comment type="similarity">
    <text evidence="1">Belongs to the IucA/IucC family.</text>
</comment>
<dbReference type="PATRIC" id="fig|188932.3.peg.2940"/>
<dbReference type="InterPro" id="IPR007310">
    <property type="entry name" value="Aerobactin_biosyn_IucA/IucC_N"/>
</dbReference>
<evidence type="ECO:0000313" key="4">
    <source>
        <dbReference type="EMBL" id="AMP99702.1"/>
    </source>
</evidence>
<keyword evidence="5" id="KW-1185">Reference proteome</keyword>
<dbReference type="Proteomes" id="UP000071561">
    <property type="component" value="Chromosome"/>
</dbReference>
<dbReference type="KEGG" id="pcm:AY601_2821"/>
<dbReference type="GO" id="GO:0016881">
    <property type="term" value="F:acid-amino acid ligase activity"/>
    <property type="evidence" value="ECO:0007669"/>
    <property type="project" value="UniProtKB-ARBA"/>
</dbReference>
<evidence type="ECO:0008006" key="6">
    <source>
        <dbReference type="Google" id="ProtNLM"/>
    </source>
</evidence>
<dbReference type="GO" id="GO:0019290">
    <property type="term" value="P:siderophore biosynthetic process"/>
    <property type="evidence" value="ECO:0007669"/>
    <property type="project" value="InterPro"/>
</dbReference>
<evidence type="ECO:0000256" key="1">
    <source>
        <dbReference type="ARBA" id="ARBA00007832"/>
    </source>
</evidence>
<evidence type="ECO:0000259" key="3">
    <source>
        <dbReference type="Pfam" id="PF06276"/>
    </source>
</evidence>
<gene>
    <name evidence="4" type="ORF">AY601_2821</name>
</gene>
<protein>
    <recommendedName>
        <fullName evidence="6">Siderophore synthetase component</fullName>
    </recommendedName>
</protein>
<dbReference type="AlphaFoldDB" id="A0A127VED3"/>
<dbReference type="RefSeq" id="WP_068402098.1">
    <property type="nucleotide sequence ID" value="NZ_CP014504.1"/>
</dbReference>
<dbReference type="InterPro" id="IPR037455">
    <property type="entry name" value="LucA/IucC-like"/>
</dbReference>
<accession>A0A127VED3</accession>
<reference evidence="4 5" key="1">
    <citation type="submission" date="2016-03" db="EMBL/GenBank/DDBJ databases">
        <title>Complete genome sequence of Pedobacter cryoconitis PAMC 27485.</title>
        <authorList>
            <person name="Lee J."/>
            <person name="Kim O.-S."/>
        </authorList>
    </citation>
    <scope>NUCLEOTIDE SEQUENCE [LARGE SCALE GENOMIC DNA]</scope>
    <source>
        <strain evidence="4 5">PAMC 27485</strain>
    </source>
</reference>
<evidence type="ECO:0000313" key="5">
    <source>
        <dbReference type="Proteomes" id="UP000071561"/>
    </source>
</evidence>
<feature type="domain" description="Aerobactin siderophore biosynthesis IucA/IucC N-terminal" evidence="2">
    <location>
        <begin position="168"/>
        <end position="393"/>
    </location>
</feature>
<feature type="domain" description="Aerobactin siderophore biosynthesis IucA/IucC-like C-terminal" evidence="3">
    <location>
        <begin position="417"/>
        <end position="574"/>
    </location>
</feature>
<dbReference type="PANTHER" id="PTHR34384">
    <property type="entry name" value="L-2,3-DIAMINOPROPANOATE--CITRATE LIGASE"/>
    <property type="match status" value="1"/>
</dbReference>
<dbReference type="Gene3D" id="6.10.250.3370">
    <property type="match status" value="1"/>
</dbReference>
<dbReference type="EMBL" id="CP014504">
    <property type="protein sequence ID" value="AMP99702.1"/>
    <property type="molecule type" value="Genomic_DNA"/>
</dbReference>
<sequence length="589" mass="66795">MNNSGQQLSLTVLPQTETAGYAQACQEVMQRLLYALINESSDQRQLILTTVNDQFKVRRIVLPSNAGVLSCIEANDRNITVYLSVVLLRNDGGLTELDVMTLLSCILDSWKTEDACSEKIKAEINNCLDHLAMAFDYEAEHTDQVSHYIKAAILAKQSVFQQRETLLNSEIIPFKGHPIHVCAKTKMGFSRQDVLAYSPEFSPKVNLQLLAVHRSQLVYSDEIDIWTKYSAELLSYKQAEDYLIMPVHPWQYENVISKAYKAHIDSGILFKLEDEAMEVLPTLSMRTALLPATLNQPFYHIKVPVNIQATSVKRSLTLRDLYNGIEFSKLISDMMQKIPSMANKRGRMISDVCAAHFKIQGETNPGLSFLLRNDPINYCLPGETMVVAAALTHSTKLHPYPLLCQFIDQSRLPVEIYLDQLIETLLAMPLEVFLHEGIALDLHGQNTMIVFDEFHQVCALAYRDLGSVQVADTYQSLNEQKHLFYGEASTFMNYRDTVSELMHTLFNNLIGGIISCTASAYAIPEQQIWRKVKETSMRIIQSCKVPDQVKNDFCKMLFSPDLMIKPLLKMRIAEKTLYQAIPNPMFNIS</sequence>
<name>A0A127VED3_9SPHI</name>
<dbReference type="Gene3D" id="1.10.510.40">
    <property type="match status" value="1"/>
</dbReference>
<organism evidence="4 5">
    <name type="scientific">Pedobacter cryoconitis</name>
    <dbReference type="NCBI Taxonomy" id="188932"/>
    <lineage>
        <taxon>Bacteria</taxon>
        <taxon>Pseudomonadati</taxon>
        <taxon>Bacteroidota</taxon>
        <taxon>Sphingobacteriia</taxon>
        <taxon>Sphingobacteriales</taxon>
        <taxon>Sphingobacteriaceae</taxon>
        <taxon>Pedobacter</taxon>
    </lineage>
</organism>
<dbReference type="InterPro" id="IPR022770">
    <property type="entry name" value="IucA/IucC-like_C"/>
</dbReference>